<protein>
    <submittedName>
        <fullName evidence="1">Uncharacterized protein</fullName>
    </submittedName>
</protein>
<proteinExistence type="predicted"/>
<evidence type="ECO:0000313" key="2">
    <source>
        <dbReference type="Proteomes" id="UP000041254"/>
    </source>
</evidence>
<organism evidence="1 2">
    <name type="scientific">Vitrella brassicaformis (strain CCMP3155)</name>
    <dbReference type="NCBI Taxonomy" id="1169540"/>
    <lineage>
        <taxon>Eukaryota</taxon>
        <taxon>Sar</taxon>
        <taxon>Alveolata</taxon>
        <taxon>Colpodellida</taxon>
        <taxon>Vitrellaceae</taxon>
        <taxon>Vitrella</taxon>
    </lineage>
</organism>
<evidence type="ECO:0000313" key="1">
    <source>
        <dbReference type="EMBL" id="CEM25918.1"/>
    </source>
</evidence>
<dbReference type="VEuPathDB" id="CryptoDB:Vbra_9859"/>
<keyword evidence="2" id="KW-1185">Reference proteome</keyword>
<dbReference type="AlphaFoldDB" id="A0A0G4GB81"/>
<accession>A0A0G4GB81</accession>
<dbReference type="Proteomes" id="UP000041254">
    <property type="component" value="Unassembled WGS sequence"/>
</dbReference>
<gene>
    <name evidence="1" type="ORF">Vbra_9859</name>
</gene>
<dbReference type="InParanoid" id="A0A0G4GB81"/>
<name>A0A0G4GB81_VITBC</name>
<sequence>MPSEDVPDRSSTAACSGGAPNSQLGCRACQQHQPSSSALSDLEDPNRCNYCGNASDWSARHKDHCKEMSNIVVTRDDELQHLLSKAQKTIVNEVVSFLRQTSFPTLHVSPHTLHGAVQMKSDAARRPPCASAVHDQGFVT</sequence>
<reference evidence="1 2" key="1">
    <citation type="submission" date="2014-11" db="EMBL/GenBank/DDBJ databases">
        <authorList>
            <person name="Zhu J."/>
            <person name="Qi W."/>
            <person name="Song R."/>
        </authorList>
    </citation>
    <scope>NUCLEOTIDE SEQUENCE [LARGE SCALE GENOMIC DNA]</scope>
</reference>
<dbReference type="EMBL" id="CDMY01000606">
    <property type="protein sequence ID" value="CEM25918.1"/>
    <property type="molecule type" value="Genomic_DNA"/>
</dbReference>